<proteinExistence type="predicted"/>
<accession>A0ABD3HNX7</accession>
<evidence type="ECO:0000313" key="3">
    <source>
        <dbReference type="Proteomes" id="UP001633002"/>
    </source>
</evidence>
<dbReference type="Proteomes" id="UP001633002">
    <property type="component" value="Unassembled WGS sequence"/>
</dbReference>
<feature type="region of interest" description="Disordered" evidence="1">
    <location>
        <begin position="454"/>
        <end position="477"/>
    </location>
</feature>
<comment type="caution">
    <text evidence="2">The sequence shown here is derived from an EMBL/GenBank/DDBJ whole genome shotgun (WGS) entry which is preliminary data.</text>
</comment>
<dbReference type="AlphaFoldDB" id="A0ABD3HNX7"/>
<dbReference type="PANTHER" id="PTHR47512">
    <property type="entry name" value="EXPRESSED PROTEIN"/>
    <property type="match status" value="1"/>
</dbReference>
<sequence>METPVRRMTRSQTGSGPSSAGKFASIPAFSTKPPSRAGSSSKKKGMSRRALSDLTNDSPISGLMPSGMTSNAGCVYESTPRSKLRPADCSRGEDVLRNQVANLLKKVEGTGLAKASLLSDLQQGADVFESPMRLAAPTPANTPATGSWPSAHESITVTLPEGRLHSTLRPTPPPLAITSPVCQLEVCLPVDRSTSHEPTVISPFRIGKISSENDAGEEQVEAAQSTTRTLQFDSPEKEAEEVILPSEECPRAQLFESPQESVGGEELPSESLQAEEVILPTDEYPRAQLFDSPHKFVDVPLEMSSPVSQAEDDDDCGWSVIVNVNSPDTKVDDVSHDDFESVDFLASGENPDIWARRATPKKEFDDEEDYEECEEFEEFSENGEEEDTYEVSNDMDAACEELCKGISHISVGESKGDLKGLPQFQGKHIRFNYNSDDEIEEEIIQDRMLSSPSKVKLRGCPTPKGKHLRFSDDQEDE</sequence>
<dbReference type="PANTHER" id="PTHR47512:SF3">
    <property type="entry name" value="CHALCONE-FLAVONONE ISOMERASE FAMILY PROTEIN"/>
    <property type="match status" value="1"/>
</dbReference>
<gene>
    <name evidence="2" type="ORF">R1sor_006954</name>
</gene>
<protein>
    <submittedName>
        <fullName evidence="2">Uncharacterized protein</fullName>
    </submittedName>
</protein>
<organism evidence="2 3">
    <name type="scientific">Riccia sorocarpa</name>
    <dbReference type="NCBI Taxonomy" id="122646"/>
    <lineage>
        <taxon>Eukaryota</taxon>
        <taxon>Viridiplantae</taxon>
        <taxon>Streptophyta</taxon>
        <taxon>Embryophyta</taxon>
        <taxon>Marchantiophyta</taxon>
        <taxon>Marchantiopsida</taxon>
        <taxon>Marchantiidae</taxon>
        <taxon>Marchantiales</taxon>
        <taxon>Ricciaceae</taxon>
        <taxon>Riccia</taxon>
    </lineage>
</organism>
<reference evidence="2 3" key="1">
    <citation type="submission" date="2024-09" db="EMBL/GenBank/DDBJ databases">
        <title>Chromosome-scale assembly of Riccia sorocarpa.</title>
        <authorList>
            <person name="Paukszto L."/>
        </authorList>
    </citation>
    <scope>NUCLEOTIDE SEQUENCE [LARGE SCALE GENOMIC DNA]</scope>
    <source>
        <strain evidence="2">LP-2024</strain>
        <tissue evidence="2">Aerial parts of the thallus</tissue>
    </source>
</reference>
<keyword evidence="3" id="KW-1185">Reference proteome</keyword>
<evidence type="ECO:0000256" key="1">
    <source>
        <dbReference type="SAM" id="MobiDB-lite"/>
    </source>
</evidence>
<evidence type="ECO:0000313" key="2">
    <source>
        <dbReference type="EMBL" id="KAL3693303.1"/>
    </source>
</evidence>
<dbReference type="EMBL" id="JBJQOH010000003">
    <property type="protein sequence ID" value="KAL3693303.1"/>
    <property type="molecule type" value="Genomic_DNA"/>
</dbReference>
<feature type="region of interest" description="Disordered" evidence="1">
    <location>
        <begin position="1"/>
        <end position="90"/>
    </location>
</feature>
<name>A0ABD3HNX7_9MARC</name>